<name>A0A940Y8V1_9BURK</name>
<dbReference type="AlphaFoldDB" id="A0A940Y8V1"/>
<keyword evidence="3" id="KW-1185">Reference proteome</keyword>
<dbReference type="SMART" id="SM00327">
    <property type="entry name" value="VWA"/>
    <property type="match status" value="1"/>
</dbReference>
<evidence type="ECO:0000259" key="1">
    <source>
        <dbReference type="SMART" id="SM00327"/>
    </source>
</evidence>
<organism evidence="2 3">
    <name type="scientific">Ideonella alba</name>
    <dbReference type="NCBI Taxonomy" id="2824118"/>
    <lineage>
        <taxon>Bacteria</taxon>
        <taxon>Pseudomonadati</taxon>
        <taxon>Pseudomonadota</taxon>
        <taxon>Betaproteobacteria</taxon>
        <taxon>Burkholderiales</taxon>
        <taxon>Sphaerotilaceae</taxon>
        <taxon>Ideonella</taxon>
    </lineage>
</organism>
<dbReference type="EMBL" id="JAGQDD010000002">
    <property type="protein sequence ID" value="MBQ0929813.1"/>
    <property type="molecule type" value="Genomic_DNA"/>
</dbReference>
<evidence type="ECO:0000313" key="3">
    <source>
        <dbReference type="Proteomes" id="UP000676246"/>
    </source>
</evidence>
<dbReference type="SUPFAM" id="SSF53300">
    <property type="entry name" value="vWA-like"/>
    <property type="match status" value="1"/>
</dbReference>
<gene>
    <name evidence="2" type="ORF">KAK03_04875</name>
</gene>
<dbReference type="Proteomes" id="UP000676246">
    <property type="component" value="Unassembled WGS sequence"/>
</dbReference>
<dbReference type="RefSeq" id="WP_210852058.1">
    <property type="nucleotide sequence ID" value="NZ_JAGQDD010000002.1"/>
</dbReference>
<proteinExistence type="predicted"/>
<sequence>MIRRRVALLGAIALLLALAWWNPAWPGEQAQLDALVVLDITQSMDAEDMPVGDDPQPHSRLARSRALLLETLQQLPCGSRVGLGVFTEYRSLVLLAPVEVCEHFTELRGTLASIDSAMAWSGNSELAKGLYGALQTLAALPRPPALVFITDGHESPPLDPRAPPPWNGASGAVAGVVVGVGGDSPVPIPRHDPQGRPIGTWGAADVLQTAGRVHNPNDPAAANEVVPAMPDATPGREHLSSLREHHLQALARQTGLSYLRLRDARGLREALLDPALAHAVPGPVSLRGPATLLAAGLWLVLLVPVWRRPAGLAMPFRNIR</sequence>
<accession>A0A940Y8V1</accession>
<dbReference type="Gene3D" id="3.40.50.410">
    <property type="entry name" value="von Willebrand factor, type A domain"/>
    <property type="match status" value="1"/>
</dbReference>
<feature type="domain" description="VWFA" evidence="1">
    <location>
        <begin position="31"/>
        <end position="212"/>
    </location>
</feature>
<evidence type="ECO:0000313" key="2">
    <source>
        <dbReference type="EMBL" id="MBQ0929813.1"/>
    </source>
</evidence>
<dbReference type="CDD" id="cd00198">
    <property type="entry name" value="vWFA"/>
    <property type="match status" value="1"/>
</dbReference>
<reference evidence="2 3" key="1">
    <citation type="submission" date="2021-04" db="EMBL/GenBank/DDBJ databases">
        <title>The genome sequence of Ideonella sp. 3Y2.</title>
        <authorList>
            <person name="Liu Y."/>
        </authorList>
    </citation>
    <scope>NUCLEOTIDE SEQUENCE [LARGE SCALE GENOMIC DNA]</scope>
    <source>
        <strain evidence="2 3">3Y2</strain>
    </source>
</reference>
<dbReference type="Pfam" id="PF13519">
    <property type="entry name" value="VWA_2"/>
    <property type="match status" value="1"/>
</dbReference>
<dbReference type="InterPro" id="IPR002035">
    <property type="entry name" value="VWF_A"/>
</dbReference>
<comment type="caution">
    <text evidence="2">The sequence shown here is derived from an EMBL/GenBank/DDBJ whole genome shotgun (WGS) entry which is preliminary data.</text>
</comment>
<protein>
    <submittedName>
        <fullName evidence="2">VWA domain-containing protein</fullName>
    </submittedName>
</protein>
<dbReference type="InterPro" id="IPR036465">
    <property type="entry name" value="vWFA_dom_sf"/>
</dbReference>